<accession>A0A160MYI5</accession>
<proteinExistence type="predicted"/>
<sequence length="147" mass="14950">MDAARKAGVDDDDLSLIARSDIALDEIPDDRKLVEGDFYPAAMKGVVGGGTVGLLAGLAAAVFAPIGITVAGVVGCTVAGASLGGWSTALAGSAVPDPVQREFEDVIERGEILLVVDVDDSEMQDAVDNVAAAGARQLPFDHPTVMS</sequence>
<protein>
    <recommendedName>
        <fullName evidence="3">DUF1269 domain-containing protein</fullName>
    </recommendedName>
</protein>
<gene>
    <name evidence="1" type="ORF">ATSB10_09570</name>
</gene>
<dbReference type="KEGG" id="dtx:ATSB10_09570"/>
<dbReference type="PATRIC" id="fig|445710.3.peg.954"/>
<evidence type="ECO:0008006" key="3">
    <source>
        <dbReference type="Google" id="ProtNLM"/>
    </source>
</evidence>
<dbReference type="Proteomes" id="UP000077255">
    <property type="component" value="Chromosome"/>
</dbReference>
<reference evidence="1 2" key="1">
    <citation type="submission" date="2016-02" db="EMBL/GenBank/DDBJ databases">
        <title>Complete genome sequencing and analysis of ATSB10, Dyella thiooxydans isolated from rhizosphere soil of sunflower (Helianthus annuus L.).</title>
        <authorList>
            <person name="Lee Y."/>
            <person name="Hwangbo K."/>
            <person name="Chung H."/>
            <person name="Yoo J."/>
            <person name="Kim K.Y."/>
            <person name="Sa T.M."/>
            <person name="Um Y."/>
            <person name="Madhaiyan M."/>
        </authorList>
    </citation>
    <scope>NUCLEOTIDE SEQUENCE [LARGE SCALE GENOMIC DNA]</scope>
    <source>
        <strain evidence="1 2">ATSB10</strain>
    </source>
</reference>
<dbReference type="AlphaFoldDB" id="A0A160MYI5"/>
<dbReference type="EMBL" id="CP014841">
    <property type="protein sequence ID" value="AND68411.1"/>
    <property type="molecule type" value="Genomic_DNA"/>
</dbReference>
<name>A0A160MYI5_9GAMM</name>
<evidence type="ECO:0000313" key="2">
    <source>
        <dbReference type="Proteomes" id="UP000077255"/>
    </source>
</evidence>
<dbReference type="STRING" id="445710.ATSB10_09570"/>
<keyword evidence="2" id="KW-1185">Reference proteome</keyword>
<organism evidence="1 2">
    <name type="scientific">Dyella thiooxydans</name>
    <dbReference type="NCBI Taxonomy" id="445710"/>
    <lineage>
        <taxon>Bacteria</taxon>
        <taxon>Pseudomonadati</taxon>
        <taxon>Pseudomonadota</taxon>
        <taxon>Gammaproteobacteria</taxon>
        <taxon>Lysobacterales</taxon>
        <taxon>Rhodanobacteraceae</taxon>
        <taxon>Dyella</taxon>
    </lineage>
</organism>
<evidence type="ECO:0000313" key="1">
    <source>
        <dbReference type="EMBL" id="AND68411.1"/>
    </source>
</evidence>